<feature type="compositionally biased region" description="Polar residues" evidence="1">
    <location>
        <begin position="611"/>
        <end position="620"/>
    </location>
</feature>
<gene>
    <name evidence="2" type="ORF">QR685DRAFT_575428</name>
</gene>
<keyword evidence="3" id="KW-1185">Reference proteome</keyword>
<proteinExistence type="predicted"/>
<sequence>MAGNHPIAGNPPVVQVASPFGFVRALEVAAAEGLPQMATYWEIIREFLPTFSETRKTTKTDCSRDDIVYIQENLAMANGVVRPLEALKNWGDDFDPFARRAYTWLLVHHESNSSESAIAGISHTRPRLRQQIMDSLASHERINRNTHVKGAVDQTFPDSIKSEVDFWSQEAITKGINNRTPAASAIADIPRTRQEQAVYIREMFDALKNTQDIIEKASNYKVGTVKSTSGRVFQDIAWMLYREACNIQQGKPGVNPWCTSFKYKQYPTLRARWNDMVEFFQTSKAAVANLIVTHSEKRFAGNPTKEKQRKTVNDKGNKKKATKMKDNEEKAAALDKVVKDAKGKVAATESTPDKGISTAGTSAPALNDSSATAKPDLQENQDGSFVDEERDAEDSVYPDDEGEEVDDSEGEPEDTDNESDDEATHLLQNAQQDVDRYGNIKEEQKSDDVRPQSGQAMGDSAASTVPFAASSQLHAPAYPPLPGSIGRRRQVRDMSLEEGHHSSIMPSIEHESYCPFYAGGVVSENDHDQYIDDANGNDRGSLQLPNQPVNYPEHRLHQHTSPSPPEPPSEIGFVKEEEIPQSVVTTSHIAPMRLNTSTSGAGGGAQNNSNPQDSTNSSCSRAIRNRHSSEDGSETQAGAPPRRRPRL</sequence>
<comment type="caution">
    <text evidence="2">The sequence shown here is derived from an EMBL/GenBank/DDBJ whole genome shotgun (WGS) entry which is preliminary data.</text>
</comment>
<feature type="compositionally biased region" description="Basic and acidic residues" evidence="1">
    <location>
        <begin position="323"/>
        <end position="343"/>
    </location>
</feature>
<feature type="compositionally biased region" description="Basic and acidic residues" evidence="1">
    <location>
        <begin position="433"/>
        <end position="450"/>
    </location>
</feature>
<feature type="compositionally biased region" description="Acidic residues" evidence="1">
    <location>
        <begin position="385"/>
        <end position="421"/>
    </location>
</feature>
<dbReference type="Proteomes" id="UP001451303">
    <property type="component" value="Unassembled WGS sequence"/>
</dbReference>
<accession>A0ABR3D0P3</accession>
<feature type="compositionally biased region" description="Basic and acidic residues" evidence="1">
    <location>
        <begin position="299"/>
        <end position="316"/>
    </location>
</feature>
<evidence type="ECO:0000313" key="3">
    <source>
        <dbReference type="Proteomes" id="UP001451303"/>
    </source>
</evidence>
<feature type="region of interest" description="Disordered" evidence="1">
    <location>
        <begin position="299"/>
        <end position="486"/>
    </location>
</feature>
<feature type="compositionally biased region" description="Polar residues" evidence="1">
    <location>
        <begin position="367"/>
        <end position="383"/>
    </location>
</feature>
<organism evidence="2 3">
    <name type="scientific">Neurospora intermedia</name>
    <dbReference type="NCBI Taxonomy" id="5142"/>
    <lineage>
        <taxon>Eukaryota</taxon>
        <taxon>Fungi</taxon>
        <taxon>Dikarya</taxon>
        <taxon>Ascomycota</taxon>
        <taxon>Pezizomycotina</taxon>
        <taxon>Sordariomycetes</taxon>
        <taxon>Sordariomycetidae</taxon>
        <taxon>Sordariales</taxon>
        <taxon>Sordariaceae</taxon>
        <taxon>Neurospora</taxon>
    </lineage>
</organism>
<feature type="region of interest" description="Disordered" evidence="1">
    <location>
        <begin position="525"/>
        <end position="647"/>
    </location>
</feature>
<name>A0ABR3D0P3_NEUIN</name>
<protein>
    <submittedName>
        <fullName evidence="2">Uncharacterized protein</fullName>
    </submittedName>
</protein>
<feature type="compositionally biased region" description="Polar residues" evidence="1">
    <location>
        <begin position="538"/>
        <end position="549"/>
    </location>
</feature>
<evidence type="ECO:0000256" key="1">
    <source>
        <dbReference type="SAM" id="MobiDB-lite"/>
    </source>
</evidence>
<evidence type="ECO:0000313" key="2">
    <source>
        <dbReference type="EMBL" id="KAL0466265.1"/>
    </source>
</evidence>
<dbReference type="EMBL" id="JAVLET010000013">
    <property type="protein sequence ID" value="KAL0466265.1"/>
    <property type="molecule type" value="Genomic_DNA"/>
</dbReference>
<reference evidence="2 3" key="1">
    <citation type="submission" date="2023-09" db="EMBL/GenBank/DDBJ databases">
        <title>Multi-omics analysis of a traditional fermented food reveals byproduct-associated fungal strains for waste-to-food upcycling.</title>
        <authorList>
            <consortium name="Lawrence Berkeley National Laboratory"/>
            <person name="Rekdal V.M."/>
            <person name="Villalobos-Escobedo J.M."/>
            <person name="Rodriguez-Valeron N."/>
            <person name="Garcia M.O."/>
            <person name="Vasquez D.P."/>
            <person name="Damayanti I."/>
            <person name="Sorensen P.M."/>
            <person name="Baidoo E.E."/>
            <person name="De Carvalho A.C."/>
            <person name="Riley R."/>
            <person name="Lipzen A."/>
            <person name="He G."/>
            <person name="Yan M."/>
            <person name="Haridas S."/>
            <person name="Daum C."/>
            <person name="Yoshinaga Y."/>
            <person name="Ng V."/>
            <person name="Grigoriev I.V."/>
            <person name="Munk R."/>
            <person name="Nuraida L."/>
            <person name="Wijaya C.H."/>
            <person name="Morales P.-C."/>
            <person name="Keasling J.D."/>
        </authorList>
    </citation>
    <scope>NUCLEOTIDE SEQUENCE [LARGE SCALE GENOMIC DNA]</scope>
    <source>
        <strain evidence="2 3">FGSC 2613</strain>
    </source>
</reference>